<evidence type="ECO:0000313" key="3">
    <source>
        <dbReference type="Proteomes" id="UP000229498"/>
    </source>
</evidence>
<gene>
    <name evidence="2" type="ORF">CVT23_08695</name>
</gene>
<feature type="coiled-coil region" evidence="1">
    <location>
        <begin position="58"/>
        <end position="94"/>
    </location>
</feature>
<reference evidence="2 3" key="1">
    <citation type="submission" date="2017-11" db="EMBL/GenBank/DDBJ databases">
        <title>Draft genome sequence of Rhizobiales bacterium SY3-13.</title>
        <authorList>
            <person name="Sun C."/>
        </authorList>
    </citation>
    <scope>NUCLEOTIDE SEQUENCE [LARGE SCALE GENOMIC DNA]</scope>
    <source>
        <strain evidence="2 3">SY3-13</strain>
    </source>
</reference>
<keyword evidence="1" id="KW-0175">Coiled coil</keyword>
<dbReference type="Proteomes" id="UP000229498">
    <property type="component" value="Unassembled WGS sequence"/>
</dbReference>
<dbReference type="InterPro" id="IPR011990">
    <property type="entry name" value="TPR-like_helical_dom_sf"/>
</dbReference>
<protein>
    <recommendedName>
        <fullName evidence="4">Sel1 repeat family protein</fullName>
    </recommendedName>
</protein>
<accession>A0A2M9G2B7</accession>
<evidence type="ECO:0008006" key="4">
    <source>
        <dbReference type="Google" id="ProtNLM"/>
    </source>
</evidence>
<evidence type="ECO:0000256" key="1">
    <source>
        <dbReference type="SAM" id="Coils"/>
    </source>
</evidence>
<dbReference type="AlphaFoldDB" id="A0A2M9G2B7"/>
<evidence type="ECO:0000313" key="2">
    <source>
        <dbReference type="EMBL" id="PJK29845.1"/>
    </source>
</evidence>
<proteinExistence type="predicted"/>
<sequence length="94" mass="10548">MGRFDPNLADDLMIRAETGDRDAQYRLGLVYATENGPDALVMAHKWFNLAAMSGDTRARAERQEMAEMMSAAEIAEAQRRARAWMAERQTARAA</sequence>
<organism evidence="2 3">
    <name type="scientific">Minwuia thermotolerans</name>
    <dbReference type="NCBI Taxonomy" id="2056226"/>
    <lineage>
        <taxon>Bacteria</taxon>
        <taxon>Pseudomonadati</taxon>
        <taxon>Pseudomonadota</taxon>
        <taxon>Alphaproteobacteria</taxon>
        <taxon>Minwuiales</taxon>
        <taxon>Minwuiaceae</taxon>
        <taxon>Minwuia</taxon>
    </lineage>
</organism>
<dbReference type="EMBL" id="PHIG01000031">
    <property type="protein sequence ID" value="PJK29845.1"/>
    <property type="molecule type" value="Genomic_DNA"/>
</dbReference>
<keyword evidence="3" id="KW-1185">Reference proteome</keyword>
<dbReference type="Gene3D" id="1.25.40.10">
    <property type="entry name" value="Tetratricopeptide repeat domain"/>
    <property type="match status" value="1"/>
</dbReference>
<comment type="caution">
    <text evidence="2">The sequence shown here is derived from an EMBL/GenBank/DDBJ whole genome shotgun (WGS) entry which is preliminary data.</text>
</comment>
<name>A0A2M9G2B7_9PROT</name>
<dbReference type="RefSeq" id="WP_109793122.1">
    <property type="nucleotide sequence ID" value="NZ_PHIG01000031.1"/>
</dbReference>
<dbReference type="OrthoDB" id="5321503at2"/>